<evidence type="ECO:0000313" key="2">
    <source>
        <dbReference type="EMBL" id="KAF4631738.1"/>
    </source>
</evidence>
<dbReference type="AlphaFoldDB" id="A0A8H4W2G9"/>
<proteinExistence type="predicted"/>
<evidence type="ECO:0008006" key="4">
    <source>
        <dbReference type="Google" id="ProtNLM"/>
    </source>
</evidence>
<organism evidence="2 3">
    <name type="scientific">Cudoniella acicularis</name>
    <dbReference type="NCBI Taxonomy" id="354080"/>
    <lineage>
        <taxon>Eukaryota</taxon>
        <taxon>Fungi</taxon>
        <taxon>Dikarya</taxon>
        <taxon>Ascomycota</taxon>
        <taxon>Pezizomycotina</taxon>
        <taxon>Leotiomycetes</taxon>
        <taxon>Helotiales</taxon>
        <taxon>Tricladiaceae</taxon>
        <taxon>Cudoniella</taxon>
    </lineage>
</organism>
<sequence>MDLQGGPPAPNKYDPNQITPVSSSSQPYSQQTTASPTPLIPRKPSAAGQTVPQNIFLPDIHQQQNLYSQPQHNSFNGIAQQQQQQQIQMRNQQNHRFSVPMQDNGGQRGNILPIPHSLLGRWPATVDCPACGHRALTSRNFEVGKGTQYNFLLRFYLDAKAFNSKGNYQKLAAEASVFAQVVPTLNYFNMPTKPSTSDLPRSPIHHPQDISTLGTVSASSPSLYPGTLTQKEKEGPNVNYNSNTLGITRLASSYSMIPPDDSFENQSTFIKQNGHTYVNIALDDQLRPETIEDIANAARKEPTTISAPNLTIPTPSLPLLASNR</sequence>
<dbReference type="Proteomes" id="UP000566819">
    <property type="component" value="Unassembled WGS sequence"/>
</dbReference>
<feature type="region of interest" description="Disordered" evidence="1">
    <location>
        <begin position="1"/>
        <end position="49"/>
    </location>
</feature>
<accession>A0A8H4W2G9</accession>
<protein>
    <recommendedName>
        <fullName evidence="4">LITAF domain-containing protein</fullName>
    </recommendedName>
</protein>
<comment type="caution">
    <text evidence="2">The sequence shown here is derived from an EMBL/GenBank/DDBJ whole genome shotgun (WGS) entry which is preliminary data.</text>
</comment>
<reference evidence="2 3" key="1">
    <citation type="submission" date="2020-03" db="EMBL/GenBank/DDBJ databases">
        <title>Draft Genome Sequence of Cudoniella acicularis.</title>
        <authorList>
            <person name="Buettner E."/>
            <person name="Kellner H."/>
        </authorList>
    </citation>
    <scope>NUCLEOTIDE SEQUENCE [LARGE SCALE GENOMIC DNA]</scope>
    <source>
        <strain evidence="2 3">DSM 108380</strain>
    </source>
</reference>
<evidence type="ECO:0000313" key="3">
    <source>
        <dbReference type="Proteomes" id="UP000566819"/>
    </source>
</evidence>
<name>A0A8H4W2G9_9HELO</name>
<feature type="compositionally biased region" description="Low complexity" evidence="1">
    <location>
        <begin position="19"/>
        <end position="37"/>
    </location>
</feature>
<gene>
    <name evidence="2" type="ORF">G7Y89_g6398</name>
</gene>
<evidence type="ECO:0000256" key="1">
    <source>
        <dbReference type="SAM" id="MobiDB-lite"/>
    </source>
</evidence>
<keyword evidence="3" id="KW-1185">Reference proteome</keyword>
<dbReference type="EMBL" id="JAAMPI010000415">
    <property type="protein sequence ID" value="KAF4631738.1"/>
    <property type="molecule type" value="Genomic_DNA"/>
</dbReference>
<dbReference type="OrthoDB" id="5599753at2759"/>